<evidence type="ECO:0000313" key="1">
    <source>
        <dbReference type="EMBL" id="EOQ39655.1"/>
    </source>
</evidence>
<name>R8W3Y9_9FIRM</name>
<dbReference type="EMBL" id="AQOB01000002">
    <property type="protein sequence ID" value="EOQ39655.1"/>
    <property type="molecule type" value="Genomic_DNA"/>
</dbReference>
<gene>
    <name evidence="1" type="ORF">HMPREF1526_00349</name>
</gene>
<accession>R8W3Y9</accession>
<dbReference type="HOGENOM" id="CLU_851743_0_0_9"/>
<dbReference type="RefSeq" id="WP_016146558.1">
    <property type="nucleotide sequence ID" value="NZ_KB976103.1"/>
</dbReference>
<protein>
    <submittedName>
        <fullName evidence="1">Uncharacterized protein</fullName>
    </submittedName>
</protein>
<keyword evidence="2" id="KW-1185">Reference proteome</keyword>
<reference evidence="1 2" key="1">
    <citation type="submission" date="2013-01" db="EMBL/GenBank/DDBJ databases">
        <title>The Genome Sequence of Butyricicoccus pullicaecorum 1.2.</title>
        <authorList>
            <consortium name="The Broad Institute Genome Sequencing Platform"/>
            <person name="Earl A."/>
            <person name="Ward D."/>
            <person name="Feldgarden M."/>
            <person name="Gevers D."/>
            <person name="Van Immerseel F."/>
            <person name="Eeckhaut V."/>
            <person name="Walker B."/>
            <person name="Young S.K."/>
            <person name="Zeng Q."/>
            <person name="Gargeya S."/>
            <person name="Fitzgerald M."/>
            <person name="Haas B."/>
            <person name="Abouelleil A."/>
            <person name="Alvarado L."/>
            <person name="Arachchi H.M."/>
            <person name="Berlin A.M."/>
            <person name="Chapman S.B."/>
            <person name="Dewar J."/>
            <person name="Goldberg J."/>
            <person name="Griggs A."/>
            <person name="Gujja S."/>
            <person name="Hansen M."/>
            <person name="Howarth C."/>
            <person name="Imamovic A."/>
            <person name="Larimer J."/>
            <person name="McCowan C."/>
            <person name="Murphy C."/>
            <person name="Neiman D."/>
            <person name="Pearson M."/>
            <person name="Priest M."/>
            <person name="Roberts A."/>
            <person name="Saif S."/>
            <person name="Shea T."/>
            <person name="Sisk P."/>
            <person name="Sykes S."/>
            <person name="Wortman J."/>
            <person name="Nusbaum C."/>
            <person name="Birren B."/>
        </authorList>
    </citation>
    <scope>NUCLEOTIDE SEQUENCE [LARGE SCALE GENOMIC DNA]</scope>
    <source>
        <strain evidence="1 2">1.2</strain>
    </source>
</reference>
<evidence type="ECO:0000313" key="2">
    <source>
        <dbReference type="Proteomes" id="UP000013981"/>
    </source>
</evidence>
<organism evidence="1 2">
    <name type="scientific">Butyricicoccus pullicaecorum 1.2</name>
    <dbReference type="NCBI Taxonomy" id="1203606"/>
    <lineage>
        <taxon>Bacteria</taxon>
        <taxon>Bacillati</taxon>
        <taxon>Bacillota</taxon>
        <taxon>Clostridia</taxon>
        <taxon>Eubacteriales</taxon>
        <taxon>Butyricicoccaceae</taxon>
        <taxon>Butyricicoccus</taxon>
    </lineage>
</organism>
<proteinExistence type="predicted"/>
<dbReference type="AlphaFoldDB" id="R8W3Y9"/>
<dbReference type="Proteomes" id="UP000013981">
    <property type="component" value="Unassembled WGS sequence"/>
</dbReference>
<comment type="caution">
    <text evidence="1">The sequence shown here is derived from an EMBL/GenBank/DDBJ whole genome shotgun (WGS) entry which is preliminary data.</text>
</comment>
<dbReference type="PATRIC" id="fig|1203606.4.peg.320"/>
<sequence>MDKDTSIIFNFFKSDCTSEFCRHFSIAEKDLTATLDKYQSAHDISDIINELEINLETPIDNVKVTWHHLTTTIDGDLAPFQQYGFLSLCDLLTNDTPLRQFLEQHLIHFDIAKASLIYNGPNKRSFSIKLYDIDKLLSDNLDFSNLNTIDFNANNHEREIYEQINYLYSRLHEDSTDYGGIEGFLWCPPHLNITDYSCIETCPEFLKAVHDLMQYIDPTRVDLLEDWTKRTKSVLLEVVTPLAYTKLDGGDDFLPNLADYLSNEWANADFDLYPDLLDEFKASLSLNCLHNFYLLATFLQRHYPDDRVACIINRHYHIPCESIRVI</sequence>